<feature type="transmembrane region" description="Helical" evidence="2">
    <location>
        <begin position="23"/>
        <end position="42"/>
    </location>
</feature>
<comment type="caution">
    <text evidence="3">The sequence shown here is derived from an EMBL/GenBank/DDBJ whole genome shotgun (WGS) entry which is preliminary data.</text>
</comment>
<proteinExistence type="predicted"/>
<dbReference type="InterPro" id="IPR014717">
    <property type="entry name" value="Transl_elong_EF1B/ribsomal_bS6"/>
</dbReference>
<keyword evidence="4" id="KW-1185">Reference proteome</keyword>
<protein>
    <recommendedName>
        <fullName evidence="5">Type IV pilus assembly protein PilO</fullName>
    </recommendedName>
</protein>
<organism evidence="3 4">
    <name type="scientific">Cohnella fermenti</name>
    <dbReference type="NCBI Taxonomy" id="2565925"/>
    <lineage>
        <taxon>Bacteria</taxon>
        <taxon>Bacillati</taxon>
        <taxon>Bacillota</taxon>
        <taxon>Bacilli</taxon>
        <taxon>Bacillales</taxon>
        <taxon>Paenibacillaceae</taxon>
        <taxon>Cohnella</taxon>
    </lineage>
</organism>
<dbReference type="GO" id="GO:0043683">
    <property type="term" value="P:type IV pilus assembly"/>
    <property type="evidence" value="ECO:0007669"/>
    <property type="project" value="InterPro"/>
</dbReference>
<dbReference type="InterPro" id="IPR007445">
    <property type="entry name" value="PilO"/>
</dbReference>
<dbReference type="Gene3D" id="3.30.70.60">
    <property type="match status" value="1"/>
</dbReference>
<evidence type="ECO:0008006" key="5">
    <source>
        <dbReference type="Google" id="ProtNLM"/>
    </source>
</evidence>
<feature type="coiled-coil region" evidence="1">
    <location>
        <begin position="51"/>
        <end position="78"/>
    </location>
</feature>
<dbReference type="Pfam" id="PF04350">
    <property type="entry name" value="PilO"/>
    <property type="match status" value="1"/>
</dbReference>
<dbReference type="GO" id="GO:0043107">
    <property type="term" value="P:type IV pilus-dependent motility"/>
    <property type="evidence" value="ECO:0007669"/>
    <property type="project" value="InterPro"/>
</dbReference>
<keyword evidence="1" id="KW-0175">Coiled coil</keyword>
<reference evidence="3 4" key="1">
    <citation type="submission" date="2019-04" db="EMBL/GenBank/DDBJ databases">
        <title>Cohnella sp. nov. isolated from preserved vegetables.</title>
        <authorList>
            <person name="Lin S.-Y."/>
            <person name="Hung M.-H."/>
            <person name="Young C.-C."/>
        </authorList>
    </citation>
    <scope>NUCLEOTIDE SEQUENCE [LARGE SCALE GENOMIC DNA]</scope>
    <source>
        <strain evidence="3 4">CC-MHH1044</strain>
    </source>
</reference>
<evidence type="ECO:0000313" key="3">
    <source>
        <dbReference type="EMBL" id="THF76939.1"/>
    </source>
</evidence>
<keyword evidence="2" id="KW-0812">Transmembrane</keyword>
<dbReference type="Proteomes" id="UP000310636">
    <property type="component" value="Unassembled WGS sequence"/>
</dbReference>
<dbReference type="AlphaFoldDB" id="A0A4V6RXI5"/>
<evidence type="ECO:0000256" key="1">
    <source>
        <dbReference type="SAM" id="Coils"/>
    </source>
</evidence>
<accession>A0A4V6RXI5</accession>
<keyword evidence="2" id="KW-0472">Membrane</keyword>
<keyword evidence="2" id="KW-1133">Transmembrane helix</keyword>
<evidence type="ECO:0000256" key="2">
    <source>
        <dbReference type="SAM" id="Phobius"/>
    </source>
</evidence>
<evidence type="ECO:0000313" key="4">
    <source>
        <dbReference type="Proteomes" id="UP000310636"/>
    </source>
</evidence>
<name>A0A4V6RXI5_9BACL</name>
<gene>
    <name evidence="3" type="ORF">E6C55_17915</name>
</gene>
<dbReference type="OrthoDB" id="2594151at2"/>
<dbReference type="EMBL" id="SSOB01000022">
    <property type="protein sequence ID" value="THF76939.1"/>
    <property type="molecule type" value="Genomic_DNA"/>
</dbReference>
<sequence length="217" mass="24583">MRCRSRSRKEEPRMLQTATNKRTLGTLGILLLFVFLLGFYFLQVNPLTGDIKKQEDEVSRLQKQSDLLTKKLNEKLAEKGSENMDEIQKALPLWDNTEQLLMDLNKIGSAVAVKTSSVTFSASESNELQTIVGGEQSPYPTVHELKTSVVLQGTYEQLLAWFDRLQQMERLTNIDSFTLAQPTTAEEKLKPITISVSLTAYFDPSYSELVTEVLEPF</sequence>